<dbReference type="EnsemblPlants" id="Pp3c27_7640V3.4">
    <property type="protein sequence ID" value="Pp3c27_7640V3.4"/>
    <property type="gene ID" value="Pp3c27_7640"/>
</dbReference>
<dbReference type="EnsemblPlants" id="Pp3c27_7640V3.1">
    <property type="protein sequence ID" value="Pp3c27_7640V3.1"/>
    <property type="gene ID" value="Pp3c27_7640"/>
</dbReference>
<reference evidence="1 3" key="1">
    <citation type="journal article" date="2008" name="Science">
        <title>The Physcomitrella genome reveals evolutionary insights into the conquest of land by plants.</title>
        <authorList>
            <person name="Rensing S."/>
            <person name="Lang D."/>
            <person name="Zimmer A."/>
            <person name="Terry A."/>
            <person name="Salamov A."/>
            <person name="Shapiro H."/>
            <person name="Nishiyama T."/>
            <person name="Perroud P.-F."/>
            <person name="Lindquist E."/>
            <person name="Kamisugi Y."/>
            <person name="Tanahashi T."/>
            <person name="Sakakibara K."/>
            <person name="Fujita T."/>
            <person name="Oishi K."/>
            <person name="Shin-I T."/>
            <person name="Kuroki Y."/>
            <person name="Toyoda A."/>
            <person name="Suzuki Y."/>
            <person name="Hashimoto A."/>
            <person name="Yamaguchi K."/>
            <person name="Sugano A."/>
            <person name="Kohara Y."/>
            <person name="Fujiyama A."/>
            <person name="Anterola A."/>
            <person name="Aoki S."/>
            <person name="Ashton N."/>
            <person name="Barbazuk W.B."/>
            <person name="Barker E."/>
            <person name="Bennetzen J."/>
            <person name="Bezanilla M."/>
            <person name="Blankenship R."/>
            <person name="Cho S.H."/>
            <person name="Dutcher S."/>
            <person name="Estelle M."/>
            <person name="Fawcett J.A."/>
            <person name="Gundlach H."/>
            <person name="Hanada K."/>
            <person name="Heyl A."/>
            <person name="Hicks K.A."/>
            <person name="Hugh J."/>
            <person name="Lohr M."/>
            <person name="Mayer K."/>
            <person name="Melkozernov A."/>
            <person name="Murata T."/>
            <person name="Nelson D."/>
            <person name="Pils B."/>
            <person name="Prigge M."/>
            <person name="Reiss B."/>
            <person name="Renner T."/>
            <person name="Rombauts S."/>
            <person name="Rushton P."/>
            <person name="Sanderfoot A."/>
            <person name="Schween G."/>
            <person name="Shiu S.-H."/>
            <person name="Stueber K."/>
            <person name="Theodoulou F.L."/>
            <person name="Tu H."/>
            <person name="Van de Peer Y."/>
            <person name="Verrier P.J."/>
            <person name="Waters E."/>
            <person name="Wood A."/>
            <person name="Yang L."/>
            <person name="Cove D."/>
            <person name="Cuming A."/>
            <person name="Hasebe M."/>
            <person name="Lucas S."/>
            <person name="Mishler D.B."/>
            <person name="Reski R."/>
            <person name="Grigoriev I."/>
            <person name="Quatrano R.S."/>
            <person name="Boore J.L."/>
        </authorList>
    </citation>
    <scope>NUCLEOTIDE SEQUENCE [LARGE SCALE GENOMIC DNA]</scope>
    <source>
        <strain evidence="2 3">cv. Gransden 2004</strain>
    </source>
</reference>
<reference evidence="2" key="3">
    <citation type="submission" date="2020-12" db="UniProtKB">
        <authorList>
            <consortium name="EnsemblPlants"/>
        </authorList>
    </citation>
    <scope>IDENTIFICATION</scope>
</reference>
<dbReference type="PaxDb" id="3218-PP1S164_48V6.1"/>
<dbReference type="RefSeq" id="XP_073388174.1">
    <property type="nucleotide sequence ID" value="XM_073532073.1"/>
</dbReference>
<evidence type="ECO:0000313" key="1">
    <source>
        <dbReference type="EMBL" id="PNR26480.1"/>
    </source>
</evidence>
<dbReference type="Gramene" id="Pp3c27_7640V3.5">
    <property type="protein sequence ID" value="Pp3c27_7640V3.5"/>
    <property type="gene ID" value="Pp3c27_7640"/>
</dbReference>
<dbReference type="Gramene" id="Pp3c27_7640V3.1">
    <property type="protein sequence ID" value="Pp3c27_7640V3.1"/>
    <property type="gene ID" value="Pp3c27_7640"/>
</dbReference>
<sequence>MASTPGFLHPLPSPPLLCLPSSSSSCSSSSCISPRLNRCSVAYLVSRELRTNCGFRRVEVLRAAESEITAPAPAEEEGDMNLPCNTCNGKGFLLCDFCKGQKTNVQVRANKFYRRCPSCRAVGVVICPQCKVYKCVTFPDGVDGY</sequence>
<dbReference type="HOGENOM" id="CLU_1790179_0_0_1"/>
<protein>
    <submittedName>
        <fullName evidence="1 2">Uncharacterized protein</fullName>
    </submittedName>
</protein>
<keyword evidence="3" id="KW-1185">Reference proteome</keyword>
<dbReference type="InterPro" id="IPR036410">
    <property type="entry name" value="HSP_DnaJ_Cys-rich_dom_sf"/>
</dbReference>
<proteinExistence type="predicted"/>
<reference evidence="1 3" key="2">
    <citation type="journal article" date="2018" name="Plant J.">
        <title>The Physcomitrella patens chromosome-scale assembly reveals moss genome structure and evolution.</title>
        <authorList>
            <person name="Lang D."/>
            <person name="Ullrich K.K."/>
            <person name="Murat F."/>
            <person name="Fuchs J."/>
            <person name="Jenkins J."/>
            <person name="Haas F.B."/>
            <person name="Piednoel M."/>
            <person name="Gundlach H."/>
            <person name="Van Bel M."/>
            <person name="Meyberg R."/>
            <person name="Vives C."/>
            <person name="Morata J."/>
            <person name="Symeonidi A."/>
            <person name="Hiss M."/>
            <person name="Muchero W."/>
            <person name="Kamisugi Y."/>
            <person name="Saleh O."/>
            <person name="Blanc G."/>
            <person name="Decker E.L."/>
            <person name="van Gessel N."/>
            <person name="Grimwood J."/>
            <person name="Hayes R.D."/>
            <person name="Graham S.W."/>
            <person name="Gunter L.E."/>
            <person name="McDaniel S.F."/>
            <person name="Hoernstein S.N.W."/>
            <person name="Larsson A."/>
            <person name="Li F.W."/>
            <person name="Perroud P.F."/>
            <person name="Phillips J."/>
            <person name="Ranjan P."/>
            <person name="Rokshar D.S."/>
            <person name="Rothfels C.J."/>
            <person name="Schneider L."/>
            <person name="Shu S."/>
            <person name="Stevenson D.W."/>
            <person name="Thummler F."/>
            <person name="Tillich M."/>
            <person name="Villarreal Aguilar J.C."/>
            <person name="Widiez T."/>
            <person name="Wong G.K."/>
            <person name="Wymore A."/>
            <person name="Zhang Y."/>
            <person name="Zimmer A.D."/>
            <person name="Quatrano R.S."/>
            <person name="Mayer K.F.X."/>
            <person name="Goodstein D."/>
            <person name="Casacuberta J.M."/>
            <person name="Vandepoele K."/>
            <person name="Reski R."/>
            <person name="Cuming A.C."/>
            <person name="Tuskan G.A."/>
            <person name="Maumus F."/>
            <person name="Salse J."/>
            <person name="Schmutz J."/>
            <person name="Rensing S.A."/>
        </authorList>
    </citation>
    <scope>NUCLEOTIDE SEQUENCE [LARGE SCALE GENOMIC DNA]</scope>
    <source>
        <strain evidence="2 3">cv. Gransden 2004</strain>
    </source>
</reference>
<dbReference type="EnsemblPlants" id="Pp3c27_7640V3.3">
    <property type="protein sequence ID" value="Pp3c27_7640V3.3"/>
    <property type="gene ID" value="Pp3c27_7640"/>
</dbReference>
<dbReference type="EnsemblPlants" id="Pp3c27_7640V3.2">
    <property type="protein sequence ID" value="Pp3c27_7640V3.2"/>
    <property type="gene ID" value="Pp3c27_7640"/>
</dbReference>
<dbReference type="EMBL" id="ABEU02000027">
    <property type="protein sequence ID" value="PNR26480.1"/>
    <property type="molecule type" value="Genomic_DNA"/>
</dbReference>
<dbReference type="eggNOG" id="KOG0017">
    <property type="taxonomic scope" value="Eukaryota"/>
</dbReference>
<dbReference type="Gramene" id="Pp3c27_7640V3.2">
    <property type="protein sequence ID" value="Pp3c27_7640V3.2"/>
    <property type="gene ID" value="Pp3c27_7640"/>
</dbReference>
<accession>A9T4M2</accession>
<evidence type="ECO:0000313" key="3">
    <source>
        <dbReference type="Proteomes" id="UP000006727"/>
    </source>
</evidence>
<evidence type="ECO:0000313" key="2">
    <source>
        <dbReference type="EnsemblPlants" id="Pp3c27_7640V3.1"/>
    </source>
</evidence>
<name>A9T4M2_PHYPA</name>
<dbReference type="Gramene" id="Pp3c27_7640V3.3">
    <property type="protein sequence ID" value="Pp3c27_7640V3.3"/>
    <property type="gene ID" value="Pp3c27_7640"/>
</dbReference>
<dbReference type="OrthoDB" id="2016860at2759"/>
<dbReference type="Proteomes" id="UP000006727">
    <property type="component" value="Chromosome 27"/>
</dbReference>
<dbReference type="GeneID" id="112278230"/>
<dbReference type="AlphaFoldDB" id="A9T4M2"/>
<organism evidence="1">
    <name type="scientific">Physcomitrium patens</name>
    <name type="common">Spreading-leaved earth moss</name>
    <name type="synonym">Physcomitrella patens</name>
    <dbReference type="NCBI Taxonomy" id="3218"/>
    <lineage>
        <taxon>Eukaryota</taxon>
        <taxon>Viridiplantae</taxon>
        <taxon>Streptophyta</taxon>
        <taxon>Embryophyta</taxon>
        <taxon>Bryophyta</taxon>
        <taxon>Bryophytina</taxon>
        <taxon>Bryopsida</taxon>
        <taxon>Funariidae</taxon>
        <taxon>Funariales</taxon>
        <taxon>Funariaceae</taxon>
        <taxon>Physcomitrium</taxon>
    </lineage>
</organism>
<gene>
    <name evidence="2" type="primary">LOC112278230</name>
    <name evidence="1" type="ORF">PHYPA_031055</name>
</gene>
<dbReference type="EnsemblPlants" id="Pp3c27_7640V3.5">
    <property type="protein sequence ID" value="Pp3c27_7640V3.5"/>
    <property type="gene ID" value="Pp3c27_7640"/>
</dbReference>
<dbReference type="SUPFAM" id="SSF57938">
    <property type="entry name" value="DnaJ/Hsp40 cysteine-rich domain"/>
    <property type="match status" value="1"/>
</dbReference>
<dbReference type="Gramene" id="Pp3c27_7640V3.4">
    <property type="protein sequence ID" value="Pp3c27_7640V3.4"/>
    <property type="gene ID" value="Pp3c27_7640"/>
</dbReference>